<keyword evidence="5" id="KW-0560">Oxidoreductase</keyword>
<dbReference type="GeneID" id="30990045"/>
<reference evidence="5 6" key="1">
    <citation type="journal article" date="2016" name="Proc. Natl. Acad. Sci. U.S.A.">
        <title>Comparative genomics of biotechnologically important yeasts.</title>
        <authorList>
            <person name="Riley R."/>
            <person name="Haridas S."/>
            <person name="Wolfe K.H."/>
            <person name="Lopes M.R."/>
            <person name="Hittinger C.T."/>
            <person name="Goeker M."/>
            <person name="Salamov A.A."/>
            <person name="Wisecaver J.H."/>
            <person name="Long T.M."/>
            <person name="Calvey C.H."/>
            <person name="Aerts A.L."/>
            <person name="Barry K.W."/>
            <person name="Choi C."/>
            <person name="Clum A."/>
            <person name="Coughlan A.Y."/>
            <person name="Deshpande S."/>
            <person name="Douglass A.P."/>
            <person name="Hanson S.J."/>
            <person name="Klenk H.-P."/>
            <person name="LaButti K.M."/>
            <person name="Lapidus A."/>
            <person name="Lindquist E.A."/>
            <person name="Lipzen A.M."/>
            <person name="Meier-Kolthoff J.P."/>
            <person name="Ohm R.A."/>
            <person name="Otillar R.P."/>
            <person name="Pangilinan J.L."/>
            <person name="Peng Y."/>
            <person name="Rokas A."/>
            <person name="Rosa C.A."/>
            <person name="Scheuner C."/>
            <person name="Sibirny A.A."/>
            <person name="Slot J.C."/>
            <person name="Stielow J.B."/>
            <person name="Sun H."/>
            <person name="Kurtzman C.P."/>
            <person name="Blackwell M."/>
            <person name="Grigoriev I.V."/>
            <person name="Jeffries T.W."/>
        </authorList>
    </citation>
    <scope>NUCLEOTIDE SEQUENCE [LARGE SCALE GENOMIC DNA]</scope>
    <source>
        <strain evidence="6">ATCC 18201 / CBS 1600 / BCRC 20928 / JCM 3617 / NBRC 0987 / NRRL Y-1542</strain>
    </source>
</reference>
<dbReference type="STRING" id="983966.A0A1E4RWZ9"/>
<dbReference type="OrthoDB" id="445007at2759"/>
<dbReference type="Pfam" id="PF05721">
    <property type="entry name" value="PhyH"/>
    <property type="match status" value="1"/>
</dbReference>
<proteinExistence type="inferred from homology"/>
<gene>
    <name evidence="5" type="ORF">CYBJADRAFT_169116</name>
</gene>
<comment type="similarity">
    <text evidence="2">Belongs to the PhyH family.</text>
</comment>
<evidence type="ECO:0000256" key="3">
    <source>
        <dbReference type="ARBA" id="ARBA00022723"/>
    </source>
</evidence>
<dbReference type="GO" id="GO:0046872">
    <property type="term" value="F:metal ion binding"/>
    <property type="evidence" value="ECO:0007669"/>
    <property type="project" value="UniProtKB-KW"/>
</dbReference>
<dbReference type="AlphaFoldDB" id="A0A1E4RWZ9"/>
<keyword evidence="5" id="KW-0223">Dioxygenase</keyword>
<organism evidence="5 6">
    <name type="scientific">Cyberlindnera jadinii (strain ATCC 18201 / CBS 1600 / BCRC 20928 / JCM 3617 / NBRC 0987 / NRRL Y-1542)</name>
    <name type="common">Torula yeast</name>
    <name type="synonym">Candida utilis</name>
    <dbReference type="NCBI Taxonomy" id="983966"/>
    <lineage>
        <taxon>Eukaryota</taxon>
        <taxon>Fungi</taxon>
        <taxon>Dikarya</taxon>
        <taxon>Ascomycota</taxon>
        <taxon>Saccharomycotina</taxon>
        <taxon>Saccharomycetes</taxon>
        <taxon>Phaffomycetales</taxon>
        <taxon>Phaffomycetaceae</taxon>
        <taxon>Cyberlindnera</taxon>
    </lineage>
</organism>
<comment type="cofactor">
    <cofactor evidence="1">
        <name>Fe cation</name>
        <dbReference type="ChEBI" id="CHEBI:24875"/>
    </cofactor>
</comment>
<dbReference type="OMA" id="KYSEDNW"/>
<keyword evidence="4" id="KW-0408">Iron</keyword>
<dbReference type="RefSeq" id="XP_020068789.1">
    <property type="nucleotide sequence ID" value="XM_020215649.1"/>
</dbReference>
<dbReference type="Proteomes" id="UP000094389">
    <property type="component" value="Unassembled WGS sequence"/>
</dbReference>
<keyword evidence="3" id="KW-0479">Metal-binding</keyword>
<sequence>MTFTQEQVDTFNREGCLCIKNFLSEEQVCELMRHTHELIEDFDIKSHPLTKFTTGSKVGESHVGDNYFLESSDKVSFFLEPGAFDEKNQLIKPKTLAINKIGHGLHMKDKLFHDVTITPENVEIVQKLGFKDPRVLQSMIICKQPQIGGEVPSHQDGVFLYTNPQTAVGFWFALEDCTIENGCLSYLPGSHKTTPIVKRFVRKTLDNGTVTTEFISVDEDKEETYENTEEGYKLVECPKGSLVLIHNSVLHRSNLNLSNSSRYAYAFHVIDGVAEYDSKNWLQVPPSGGANFTKLEM</sequence>
<evidence type="ECO:0000313" key="6">
    <source>
        <dbReference type="Proteomes" id="UP000094389"/>
    </source>
</evidence>
<name>A0A1E4RWZ9_CYBJN</name>
<evidence type="ECO:0000313" key="5">
    <source>
        <dbReference type="EMBL" id="ODV71750.1"/>
    </source>
</evidence>
<dbReference type="PANTHER" id="PTHR20883:SF15">
    <property type="entry name" value="PHYTANOYL-COA DIOXYGENASE DOMAIN-CONTAINING PROTEIN 1"/>
    <property type="match status" value="1"/>
</dbReference>
<evidence type="ECO:0000256" key="2">
    <source>
        <dbReference type="ARBA" id="ARBA00005830"/>
    </source>
</evidence>
<dbReference type="GO" id="GO:0051213">
    <property type="term" value="F:dioxygenase activity"/>
    <property type="evidence" value="ECO:0007669"/>
    <property type="project" value="UniProtKB-KW"/>
</dbReference>
<evidence type="ECO:0000256" key="4">
    <source>
        <dbReference type="ARBA" id="ARBA00023004"/>
    </source>
</evidence>
<dbReference type="EMBL" id="KV453938">
    <property type="protein sequence ID" value="ODV71750.1"/>
    <property type="molecule type" value="Genomic_DNA"/>
</dbReference>
<dbReference type="SUPFAM" id="SSF51197">
    <property type="entry name" value="Clavaminate synthase-like"/>
    <property type="match status" value="1"/>
</dbReference>
<dbReference type="InterPro" id="IPR008775">
    <property type="entry name" value="Phytyl_CoA_dOase-like"/>
</dbReference>
<accession>A0A1E4RWZ9</accession>
<dbReference type="PANTHER" id="PTHR20883">
    <property type="entry name" value="PHYTANOYL-COA DIOXYGENASE DOMAIN CONTAINING 1"/>
    <property type="match status" value="1"/>
</dbReference>
<dbReference type="Gene3D" id="2.60.120.620">
    <property type="entry name" value="q2cbj1_9rhob like domain"/>
    <property type="match status" value="1"/>
</dbReference>
<keyword evidence="6" id="KW-1185">Reference proteome</keyword>
<protein>
    <submittedName>
        <fullName evidence="5">Phytanoyl-CoA dioxygenase</fullName>
    </submittedName>
</protein>
<evidence type="ECO:0000256" key="1">
    <source>
        <dbReference type="ARBA" id="ARBA00001962"/>
    </source>
</evidence>